<feature type="region of interest" description="Disordered" evidence="1">
    <location>
        <begin position="934"/>
        <end position="986"/>
    </location>
</feature>
<feature type="compositionally biased region" description="Low complexity" evidence="1">
    <location>
        <begin position="261"/>
        <end position="272"/>
    </location>
</feature>
<feature type="compositionally biased region" description="Low complexity" evidence="1">
    <location>
        <begin position="149"/>
        <end position="161"/>
    </location>
</feature>
<feature type="region of interest" description="Disordered" evidence="1">
    <location>
        <begin position="1280"/>
        <end position="1302"/>
    </location>
</feature>
<evidence type="ECO:0000256" key="1">
    <source>
        <dbReference type="SAM" id="MobiDB-lite"/>
    </source>
</evidence>
<reference evidence="2 3" key="1">
    <citation type="submission" date="2017-08" db="EMBL/GenBank/DDBJ databases">
        <title>Acidophilic green algal genome provides insights into adaptation to an acidic environment.</title>
        <authorList>
            <person name="Hirooka S."/>
            <person name="Hirose Y."/>
            <person name="Kanesaki Y."/>
            <person name="Higuchi S."/>
            <person name="Fujiwara T."/>
            <person name="Onuma R."/>
            <person name="Era A."/>
            <person name="Ohbayashi R."/>
            <person name="Uzuka A."/>
            <person name="Nozaki H."/>
            <person name="Yoshikawa H."/>
            <person name="Miyagishima S.Y."/>
        </authorList>
    </citation>
    <scope>NUCLEOTIDE SEQUENCE [LARGE SCALE GENOMIC DNA]</scope>
    <source>
        <strain evidence="2 3">NIES-2499</strain>
    </source>
</reference>
<feature type="compositionally biased region" description="Low complexity" evidence="1">
    <location>
        <begin position="171"/>
        <end position="187"/>
    </location>
</feature>
<accession>A0A250X2J1</accession>
<evidence type="ECO:0000313" key="2">
    <source>
        <dbReference type="EMBL" id="GAX76970.1"/>
    </source>
</evidence>
<sequence length="1962" mass="204445">MENSTDEVEEDIDDAMASLPKYISDHLSLLSNVSQRQASNLYDAVDPDNSFTKQHVKSKMERQKFLSEGWHRDPEVHIQAATNAGIEYLVHGFDIRVGSARKIQAAFRKFKSQCLISGWPSQSRQKAVKGPRARYLQGVFKSAMTNPRPAASHSSAAASSPPQQPFPPAINRPSSGNSSSSRSGQAAHLLQSAASLIDPKLISNHGAFNQQGSSHESKVPAHRRFSSFKRSAPAGAQNKEVSPQEGPTLHADSGAPEGTKQDQQQQQPVADVQEGKQDQQHQHQHQHQPVADVLLDSNDMSTTTSSETGSIMTMPSSSVQQQLGAAALLLVPSLPGPLQIIQEVDADEDGYSPAAVAVAEQTHLSSDTSNKGAARSAPAPAPALKLESSLRHLLVSSAVAFQPSGPLEASQQSVLPLPSSPHYNQHLFVEALRPHHSSNPDHQAPAPGTASFLEPPLPNMSAAVSSMLLPTACGELQGTSASTSVLLADAGSHCDSSPQETSVLLADAGSLCDSPQERQGADYTEMSLAPLPILQLQQHLLEATALPAAPAAPPRPSTSLEDEEPVQKMIDGSSASSTHLLTAVQETGHLLSAVLPENTDPTADDALRPLFSSSFHPDETLLRNSGSGGACPLPSDYCHCTPVIVVSDNDTAANVAVGGNPSSTSSDRSIYSGSSVKAGHADEIMNPAVVTMTAVARTAESPHMTAAAAAASRTTESPHMTAAAASAAAAAAARTTEFPHMTAAAAAARTTESPHMMTVLDDAPGTHEVISMSVSSVPPEATVLTAATAAAAAVHTSFAEAGIPTALYAVPGPLASEEALRMVTEDISQLVRITDVKANIPLLAVVDDVGDRCHNNAAKMYLGSTDEGSSAAAAASPAPPAVVVGPHVSNGIAGNEPDSYEHYHNSTADVYNGHRFLQTATILHAAAAAAAAVRPATSDEDDNEDPGPASIVIPRSIRSLRRSSSSSGSSYYTPVPTSPPLQLSPSQSAQCLVYQDPYDESSAPASSPSVARETAVQVKKQQPQHAIVDVVPAGGAEELHGDVVPAGGAEELHGDVVPAGGDEELHGDVVPAGGAEELYGDVVPAGGEEELHGDVVPVVPAGGDEELHGDVVPAGGGDEELHGDVEGFSSNCSDDEDGCPPATTAAVTTTVAHLAPGQLHPTSPPVLPHGPHHTASNIIGRGLDDAVSSNVVPSWPSSSRRYSRAALSVSEHAERSSTSSSHIMADVGSTMMAPHQLSDEDWLPQDNDDSSRHSSSRLHAAAGGLICTSASSYAMPAGSRSFDVKQEDAVRTKPTGSTDGEDTMMFSSQLLVHHLDDPASSTAISTNEMVVKMSPVAMETTVPQSLFLLAGNSQLGPATINGASAFITQSRPHVTSRAFSSPLFKHSRYAGSSSPGRGDADYHGSSSVYLHHALKSNASAWHEGISQASTRSQQPAAGVWFDDGRPTHSGYSPNITPSSSPPLSPTMQYNCSSILSASTAETAAGLLYMNSRPQPKKMALLSHSVDGGYILAGSTDASPMLPLQQQQQQRGRRTSNNKSSAVTSESAGAVLAGLPEGMLALRQMVSAQISSQRGASAGHSSTLINAGGFSPSRAYRALSVGGSSIPSAHSHTADTPLLTVLPSEVRHIDPQRSHLLHSTQRAQSGAIISPSRTSADNDVVLLYINGRRVEASKPRKLLYQPGENADKMQSGAAAAAGRQQAAKKVHLASGRRSSSASLLPFRRGHSSGLITHAFAGSTTTRLEARHSATISARSGMSAISMMKGKSSNPLAVPAAASDLLDRRYSIGVAVVASVSAGHQDIYTSERRPATLSPALDGWLVSDNADALVSHEADIKQEHQQYDSRTYLTEGAAAAAPYVKALAPPSEDLKSQFNSRKGVSSKAALKPSYNNATAVSLRLSWGTAWEEQVRAQLLGENRQGVMNQQAGSVMNQAGSVMVSGGVFGVPARSSLPSGQKYSMTPAV</sequence>
<feature type="region of interest" description="Disordered" evidence="1">
    <location>
        <begin position="1689"/>
        <end position="1709"/>
    </location>
</feature>
<gene>
    <name evidence="2" type="ORF">CEUSTIGMA_g4417.t1</name>
</gene>
<proteinExistence type="predicted"/>
<name>A0A250X2J1_9CHLO</name>
<feature type="region of interest" description="Disordered" evidence="1">
    <location>
        <begin position="1424"/>
        <end position="1464"/>
    </location>
</feature>
<feature type="region of interest" description="Disordered" evidence="1">
    <location>
        <begin position="145"/>
        <end position="187"/>
    </location>
</feature>
<feature type="compositionally biased region" description="Low complexity" evidence="1">
    <location>
        <begin position="1691"/>
        <end position="1700"/>
    </location>
</feature>
<dbReference type="STRING" id="1157962.A0A250X2J1"/>
<comment type="caution">
    <text evidence="2">The sequence shown here is derived from an EMBL/GenBank/DDBJ whole genome shotgun (WGS) entry which is preliminary data.</text>
</comment>
<feature type="region of interest" description="Disordered" evidence="1">
    <location>
        <begin position="1522"/>
        <end position="1546"/>
    </location>
</feature>
<protein>
    <submittedName>
        <fullName evidence="2">Uncharacterized protein</fullName>
    </submittedName>
</protein>
<feature type="compositionally biased region" description="Low complexity" evidence="1">
    <location>
        <begin position="950"/>
        <end position="986"/>
    </location>
</feature>
<feature type="region of interest" description="Disordered" evidence="1">
    <location>
        <begin position="204"/>
        <end position="223"/>
    </location>
</feature>
<organism evidence="2 3">
    <name type="scientific">Chlamydomonas eustigma</name>
    <dbReference type="NCBI Taxonomy" id="1157962"/>
    <lineage>
        <taxon>Eukaryota</taxon>
        <taxon>Viridiplantae</taxon>
        <taxon>Chlorophyta</taxon>
        <taxon>core chlorophytes</taxon>
        <taxon>Chlorophyceae</taxon>
        <taxon>CS clade</taxon>
        <taxon>Chlamydomonadales</taxon>
        <taxon>Chlamydomonadaceae</taxon>
        <taxon>Chlamydomonas</taxon>
    </lineage>
</organism>
<feature type="compositionally biased region" description="Polar residues" evidence="1">
    <location>
        <begin position="1536"/>
        <end position="1546"/>
    </location>
</feature>
<feature type="region of interest" description="Disordered" evidence="1">
    <location>
        <begin position="229"/>
        <end position="288"/>
    </location>
</feature>
<dbReference type="EMBL" id="BEGY01000021">
    <property type="protein sequence ID" value="GAX76970.1"/>
    <property type="molecule type" value="Genomic_DNA"/>
</dbReference>
<feature type="compositionally biased region" description="Polar residues" evidence="1">
    <location>
        <begin position="1426"/>
        <end position="1435"/>
    </location>
</feature>
<feature type="compositionally biased region" description="Basic and acidic residues" evidence="1">
    <location>
        <begin position="1282"/>
        <end position="1291"/>
    </location>
</feature>
<dbReference type="Proteomes" id="UP000232323">
    <property type="component" value="Unassembled WGS sequence"/>
</dbReference>
<evidence type="ECO:0000313" key="3">
    <source>
        <dbReference type="Proteomes" id="UP000232323"/>
    </source>
</evidence>
<keyword evidence="3" id="KW-1185">Reference proteome</keyword>